<dbReference type="AlphaFoldDB" id="A0A8H5LU04"/>
<keyword evidence="3" id="KW-1185">Reference proteome</keyword>
<sequence length="151" mass="15501">MIAEIRYTGDDASEGASRSGSGLDSASGYSSTLSASSSSLAASPTPTADSGSSSPADVTTYTVDASLSSSSSDYFVGTQVKGRSSDPNINSNSNSKRFTDPKQLVGTQPHTPGFGLDFITSKQPMMSSLPCLCSMQGRIIITRPGNGGVWV</sequence>
<evidence type="ECO:0000256" key="1">
    <source>
        <dbReference type="SAM" id="MobiDB-lite"/>
    </source>
</evidence>
<gene>
    <name evidence="2" type="ORF">D9758_002514</name>
</gene>
<feature type="compositionally biased region" description="Low complexity" evidence="1">
    <location>
        <begin position="23"/>
        <end position="50"/>
    </location>
</feature>
<dbReference type="EMBL" id="JAACJM010000013">
    <property type="protein sequence ID" value="KAF5369503.1"/>
    <property type="molecule type" value="Genomic_DNA"/>
</dbReference>
<feature type="region of interest" description="Disordered" evidence="1">
    <location>
        <begin position="77"/>
        <end position="110"/>
    </location>
</feature>
<dbReference type="Proteomes" id="UP000559256">
    <property type="component" value="Unassembled WGS sequence"/>
</dbReference>
<protein>
    <submittedName>
        <fullName evidence="2">Uncharacterized protein</fullName>
    </submittedName>
</protein>
<name>A0A8H5LU04_9AGAR</name>
<feature type="compositionally biased region" description="Low complexity" evidence="1">
    <location>
        <begin position="85"/>
        <end position="95"/>
    </location>
</feature>
<feature type="region of interest" description="Disordered" evidence="1">
    <location>
        <begin position="1"/>
        <end position="58"/>
    </location>
</feature>
<organism evidence="2 3">
    <name type="scientific">Tetrapyrgos nigripes</name>
    <dbReference type="NCBI Taxonomy" id="182062"/>
    <lineage>
        <taxon>Eukaryota</taxon>
        <taxon>Fungi</taxon>
        <taxon>Dikarya</taxon>
        <taxon>Basidiomycota</taxon>
        <taxon>Agaricomycotina</taxon>
        <taxon>Agaricomycetes</taxon>
        <taxon>Agaricomycetidae</taxon>
        <taxon>Agaricales</taxon>
        <taxon>Marasmiineae</taxon>
        <taxon>Marasmiaceae</taxon>
        <taxon>Tetrapyrgos</taxon>
    </lineage>
</organism>
<evidence type="ECO:0000313" key="3">
    <source>
        <dbReference type="Proteomes" id="UP000559256"/>
    </source>
</evidence>
<evidence type="ECO:0000313" key="2">
    <source>
        <dbReference type="EMBL" id="KAF5369503.1"/>
    </source>
</evidence>
<proteinExistence type="predicted"/>
<reference evidence="2 3" key="1">
    <citation type="journal article" date="2020" name="ISME J.">
        <title>Uncovering the hidden diversity of litter-decomposition mechanisms in mushroom-forming fungi.</title>
        <authorList>
            <person name="Floudas D."/>
            <person name="Bentzer J."/>
            <person name="Ahren D."/>
            <person name="Johansson T."/>
            <person name="Persson P."/>
            <person name="Tunlid A."/>
        </authorList>
    </citation>
    <scope>NUCLEOTIDE SEQUENCE [LARGE SCALE GENOMIC DNA]</scope>
    <source>
        <strain evidence="2 3">CBS 291.85</strain>
    </source>
</reference>
<accession>A0A8H5LU04</accession>
<comment type="caution">
    <text evidence="2">The sequence shown here is derived from an EMBL/GenBank/DDBJ whole genome shotgun (WGS) entry which is preliminary data.</text>
</comment>